<dbReference type="Gene3D" id="3.50.50.60">
    <property type="entry name" value="FAD/NAD(P)-binding domain"/>
    <property type="match status" value="1"/>
</dbReference>
<evidence type="ECO:0000256" key="3">
    <source>
        <dbReference type="ARBA" id="ARBA00022827"/>
    </source>
</evidence>
<evidence type="ECO:0008006" key="10">
    <source>
        <dbReference type="Google" id="ProtNLM"/>
    </source>
</evidence>
<dbReference type="PRINTS" id="PR00420">
    <property type="entry name" value="RNGMNOXGNASE"/>
</dbReference>
<dbReference type="PANTHER" id="PTHR43004">
    <property type="entry name" value="TRK SYSTEM POTASSIUM UPTAKE PROTEIN"/>
    <property type="match status" value="1"/>
</dbReference>
<comment type="similarity">
    <text evidence="1">Belongs to the PheA/TfdB FAD monooxygenase family.</text>
</comment>
<organism evidence="8 9">
    <name type="scientific">Fusarium oxysporum f. sp. conglutinans</name>
    <dbReference type="NCBI Taxonomy" id="100902"/>
    <lineage>
        <taxon>Eukaryota</taxon>
        <taxon>Fungi</taxon>
        <taxon>Dikarya</taxon>
        <taxon>Ascomycota</taxon>
        <taxon>Pezizomycotina</taxon>
        <taxon>Sordariomycetes</taxon>
        <taxon>Hypocreomycetidae</taxon>
        <taxon>Hypocreales</taxon>
        <taxon>Nectriaceae</taxon>
        <taxon>Fusarium</taxon>
        <taxon>Fusarium oxysporum species complex</taxon>
    </lineage>
</organism>
<keyword evidence="3" id="KW-0274">FAD</keyword>
<evidence type="ECO:0000313" key="9">
    <source>
        <dbReference type="Proteomes" id="UP000593570"/>
    </source>
</evidence>
<dbReference type="InterPro" id="IPR050641">
    <property type="entry name" value="RIFMO-like"/>
</dbReference>
<keyword evidence="4" id="KW-0560">Oxidoreductase</keyword>
<accession>A0A8H6GUU7</accession>
<sequence length="818" mass="90808">MPVFQETSNAARDQRILPSRALPLPRLSQQPDLSNVSEEHKEVVVIGAGPAGLFLTLLLARYGITEASLLCLDSKPGTLKAGQADGLQPRTLEVFQSLGIASEIISEGCHMEEVAFWNPVQSNANTNGNGSHSTGIERTSFAPDVNVPARFPFEVTIHQGRIERILEENLHLYAGKSAIRRSHRFLEYTVDETNPEFPIKVKYEQDLKDGSTQQGTVRTKYLIGADGARSKVRKCMGLELEGETTDHIWGVCDFVADTNFPDIRKRSAVHSDAGSVMVIPREQIATGEYLTRLYVQVAEEVDTSGDTGTDKKSADKKRRGAVTLEYIFEQARQVFAPYEIKIKEGTEPDWWAAYQIGQRMASRFSAKTSDGVERVFIVGDACHTHSPKAGQGMNVSMMDSYNLAWKLAHRIHGLTPASPSGIDSILETFSQERVDVARQLIEFDAQFSHMFSGRIGSADAETSGLTHEEFLRVFSEGSGFTSGCGLQYKESRLIRELDAKSNLFRGDPLLGALTPGRRLLDVEVKRYADATARHLQDEMPPTGRYYILVFASNDLLDQSGSSHFGADTTLYQPVAQRLASLGYRVLSYDHPGHGQSSPVKDVDNVEMEELINDIDKLLRVLDIDSIRAWVGVSLGAASGVYLACRHPKLIQNLAYCACPPASFGALDIMPLDYFDKMRAQAEADGTTANVIRQMHYGWASKEWLDEHPDQDERLKLASSTLSLDGLRAMMTLQKNKRFDMRPLVPQLLESCEKIMFVKGGHDAHLNPLVDMMRDLVVKTAQEKGIGSDFKLVTVPDSGHVMYLENESYFVDAIKEFIS</sequence>
<keyword evidence="2" id="KW-0285">Flavoprotein</keyword>
<dbReference type="SUPFAM" id="SSF52833">
    <property type="entry name" value="Thioredoxin-like"/>
    <property type="match status" value="1"/>
</dbReference>
<dbReference type="InterPro" id="IPR012941">
    <property type="entry name" value="Phe_hydrox_C_dim_dom"/>
</dbReference>
<dbReference type="Pfam" id="PF01494">
    <property type="entry name" value="FAD_binding_3"/>
    <property type="match status" value="1"/>
</dbReference>
<evidence type="ECO:0000259" key="5">
    <source>
        <dbReference type="Pfam" id="PF00561"/>
    </source>
</evidence>
<dbReference type="Gene3D" id="3.30.9.10">
    <property type="entry name" value="D-Amino Acid Oxidase, subunit A, domain 2"/>
    <property type="match status" value="1"/>
</dbReference>
<evidence type="ECO:0000313" key="8">
    <source>
        <dbReference type="EMBL" id="KAF6525237.1"/>
    </source>
</evidence>
<dbReference type="GO" id="GO:0016709">
    <property type="term" value="F:oxidoreductase activity, acting on paired donors, with incorporation or reduction of molecular oxygen, NAD(P)H as one donor, and incorporation of one atom of oxygen"/>
    <property type="evidence" value="ECO:0007669"/>
    <property type="project" value="UniProtKB-ARBA"/>
</dbReference>
<dbReference type="SUPFAM" id="SSF51905">
    <property type="entry name" value="FAD/NAD(P)-binding domain"/>
    <property type="match status" value="1"/>
</dbReference>
<dbReference type="PANTHER" id="PTHR43004:SF15">
    <property type="entry name" value="MONOOXYGENASE, PUTATIVE (AFU_ORTHOLOGUE AFUA_6G03030)-RELATED"/>
    <property type="match status" value="1"/>
</dbReference>
<feature type="domain" description="FAD-binding" evidence="6">
    <location>
        <begin position="42"/>
        <end position="443"/>
    </location>
</feature>
<evidence type="ECO:0000259" key="7">
    <source>
        <dbReference type="Pfam" id="PF07976"/>
    </source>
</evidence>
<dbReference type="AlphaFoldDB" id="A0A8H6GUU7"/>
<dbReference type="InterPro" id="IPR000073">
    <property type="entry name" value="AB_hydrolase_1"/>
</dbReference>
<name>A0A8H6GUU7_FUSOX</name>
<reference evidence="8 9" key="1">
    <citation type="journal article" date="2020" name="bioRxiv">
        <title>A chromosome-scale genome assembly for the Fusarium oxysporum strain Fo5176 to establish a model Arabidopsis-fungal pathosystem.</title>
        <authorList>
            <person name="Fokkens L."/>
            <person name="Guo L."/>
            <person name="Dora S."/>
            <person name="Wang B."/>
            <person name="Ye K."/>
            <person name="Sanchez-Rodriguez C."/>
            <person name="Croll D."/>
        </authorList>
    </citation>
    <scope>NUCLEOTIDE SEQUENCE [LARGE SCALE GENOMIC DNA]</scope>
    <source>
        <strain evidence="8 9">Fo5176</strain>
    </source>
</reference>
<dbReference type="InterPro" id="IPR029058">
    <property type="entry name" value="AB_hydrolase_fold"/>
</dbReference>
<evidence type="ECO:0000256" key="2">
    <source>
        <dbReference type="ARBA" id="ARBA00022630"/>
    </source>
</evidence>
<dbReference type="SUPFAM" id="SSF54373">
    <property type="entry name" value="FAD-linked reductases, C-terminal domain"/>
    <property type="match status" value="1"/>
</dbReference>
<dbReference type="Proteomes" id="UP000593570">
    <property type="component" value="Unassembled WGS sequence"/>
</dbReference>
<protein>
    <recommendedName>
        <fullName evidence="10">Phenol 2-monooxygenase</fullName>
    </recommendedName>
</protein>
<gene>
    <name evidence="8" type="ORF">HZS61_011032</name>
</gene>
<dbReference type="Pfam" id="PF00561">
    <property type="entry name" value="Abhydrolase_1"/>
    <property type="match status" value="1"/>
</dbReference>
<dbReference type="EMBL" id="JACDXP010000004">
    <property type="protein sequence ID" value="KAF6525237.1"/>
    <property type="molecule type" value="Genomic_DNA"/>
</dbReference>
<dbReference type="InterPro" id="IPR036188">
    <property type="entry name" value="FAD/NAD-bd_sf"/>
</dbReference>
<proteinExistence type="inferred from homology"/>
<feature type="domain" description="Phenol hydroxylase-like C-terminal dimerisation" evidence="7">
    <location>
        <begin position="487"/>
        <end position="553"/>
    </location>
</feature>
<dbReference type="GO" id="GO:0071949">
    <property type="term" value="F:FAD binding"/>
    <property type="evidence" value="ECO:0007669"/>
    <property type="project" value="InterPro"/>
</dbReference>
<dbReference type="Pfam" id="PF07976">
    <property type="entry name" value="Phe_hydrox_dim"/>
    <property type="match status" value="1"/>
</dbReference>
<evidence type="ECO:0000256" key="4">
    <source>
        <dbReference type="ARBA" id="ARBA00023002"/>
    </source>
</evidence>
<dbReference type="InterPro" id="IPR002938">
    <property type="entry name" value="FAD-bd"/>
</dbReference>
<dbReference type="SUPFAM" id="SSF53474">
    <property type="entry name" value="alpha/beta-Hydrolases"/>
    <property type="match status" value="1"/>
</dbReference>
<dbReference type="InterPro" id="IPR036249">
    <property type="entry name" value="Thioredoxin-like_sf"/>
</dbReference>
<dbReference type="Gene3D" id="3.40.50.1820">
    <property type="entry name" value="alpha/beta hydrolase"/>
    <property type="match status" value="1"/>
</dbReference>
<comment type="caution">
    <text evidence="8">The sequence shown here is derived from an EMBL/GenBank/DDBJ whole genome shotgun (WGS) entry which is preliminary data.</text>
</comment>
<evidence type="ECO:0000256" key="1">
    <source>
        <dbReference type="ARBA" id="ARBA00007801"/>
    </source>
</evidence>
<feature type="domain" description="AB hydrolase-1" evidence="5">
    <location>
        <begin position="571"/>
        <end position="693"/>
    </location>
</feature>
<evidence type="ECO:0000259" key="6">
    <source>
        <dbReference type="Pfam" id="PF01494"/>
    </source>
</evidence>